<gene>
    <name evidence="3" type="ORF">FK256_07360</name>
</gene>
<evidence type="ECO:0008006" key="5">
    <source>
        <dbReference type="Google" id="ProtNLM"/>
    </source>
</evidence>
<evidence type="ECO:0000256" key="2">
    <source>
        <dbReference type="SAM" id="SignalP"/>
    </source>
</evidence>
<feature type="signal peptide" evidence="2">
    <location>
        <begin position="1"/>
        <end position="29"/>
    </location>
</feature>
<evidence type="ECO:0000313" key="3">
    <source>
        <dbReference type="EMBL" id="TQD43099.1"/>
    </source>
</evidence>
<accession>A0A507ZZX5</accession>
<evidence type="ECO:0000256" key="1">
    <source>
        <dbReference type="SAM" id="MobiDB-lite"/>
    </source>
</evidence>
<dbReference type="AlphaFoldDB" id="A0A507ZZX5"/>
<feature type="compositionally biased region" description="Low complexity" evidence="1">
    <location>
        <begin position="254"/>
        <end position="265"/>
    </location>
</feature>
<dbReference type="EMBL" id="VICB01000010">
    <property type="protein sequence ID" value="TQD43099.1"/>
    <property type="molecule type" value="Genomic_DNA"/>
</dbReference>
<feature type="compositionally biased region" description="Gly residues" evidence="1">
    <location>
        <begin position="266"/>
        <end position="284"/>
    </location>
</feature>
<comment type="caution">
    <text evidence="3">The sequence shown here is derived from an EMBL/GenBank/DDBJ whole genome shotgun (WGS) entry which is preliminary data.</text>
</comment>
<feature type="chain" id="PRO_5038490961" description="Lipoprotein" evidence="2">
    <location>
        <begin position="30"/>
        <end position="284"/>
    </location>
</feature>
<feature type="compositionally biased region" description="Polar residues" evidence="1">
    <location>
        <begin position="180"/>
        <end position="192"/>
    </location>
</feature>
<feature type="compositionally biased region" description="Gly residues" evidence="1">
    <location>
        <begin position="193"/>
        <end position="208"/>
    </location>
</feature>
<dbReference type="RefSeq" id="WP_141424296.1">
    <property type="nucleotide sequence ID" value="NZ_JASPFB010000010.1"/>
</dbReference>
<sequence length="284" mass="29396">MTRSLTARTRVLAAGAALFLAVGALTGCAGRPGQAADLTYTGLDGTSHSIVVTEKDIDVVAKDMEPRPGQQADQERKTPTRLDIAGALIEAPIIAEVGQAHGIAVTDEEIVQLAKEQLGFEPRKASTLTYLRANILFNQFNQLRQQPELAQAVSTDLRTLRATLTGDRSPRYPDNAPAWWTQTDPRLSAGNNSTGGGQQQAPQQGGGQQQAPQQGSGQQQAPQQGGGQQQAPQQDGAEQPADSGQAEGRTEGEQGSADGAAQPGQADGGAGDGGQDTGQAGGAR</sequence>
<feature type="compositionally biased region" description="Low complexity" evidence="1">
    <location>
        <begin position="209"/>
        <end position="241"/>
    </location>
</feature>
<organism evidence="3 4">
    <name type="scientific">Actinomyces johnsonii</name>
    <dbReference type="NCBI Taxonomy" id="544581"/>
    <lineage>
        <taxon>Bacteria</taxon>
        <taxon>Bacillati</taxon>
        <taxon>Actinomycetota</taxon>
        <taxon>Actinomycetes</taxon>
        <taxon>Actinomycetales</taxon>
        <taxon>Actinomycetaceae</taxon>
        <taxon>Actinomyces</taxon>
    </lineage>
</organism>
<evidence type="ECO:0000313" key="4">
    <source>
        <dbReference type="Proteomes" id="UP000319010"/>
    </source>
</evidence>
<protein>
    <recommendedName>
        <fullName evidence="5">Lipoprotein</fullName>
    </recommendedName>
</protein>
<name>A0A507ZZX5_9ACTO</name>
<feature type="region of interest" description="Disordered" evidence="1">
    <location>
        <begin position="164"/>
        <end position="284"/>
    </location>
</feature>
<proteinExistence type="predicted"/>
<reference evidence="3 4" key="1">
    <citation type="submission" date="2019-06" db="EMBL/GenBank/DDBJ databases">
        <title>Draft genome sequence of Actinomyces johnsonii CCUG 34287T.</title>
        <authorList>
            <person name="Salva-Serra F."/>
            <person name="Cardew S."/>
            <person name="Moore E."/>
        </authorList>
    </citation>
    <scope>NUCLEOTIDE SEQUENCE [LARGE SCALE GENOMIC DNA]</scope>
    <source>
        <strain evidence="3 4">CCUG 34287</strain>
    </source>
</reference>
<dbReference type="PROSITE" id="PS51257">
    <property type="entry name" value="PROKAR_LIPOPROTEIN"/>
    <property type="match status" value="1"/>
</dbReference>
<keyword evidence="2" id="KW-0732">Signal</keyword>
<dbReference type="Proteomes" id="UP000319010">
    <property type="component" value="Unassembled WGS sequence"/>
</dbReference>